<keyword evidence="3" id="KW-1185">Reference proteome</keyword>
<organism evidence="2 3">
    <name type="scientific">Halocaridina rubra</name>
    <name type="common">Hawaiian red shrimp</name>
    <dbReference type="NCBI Taxonomy" id="373956"/>
    <lineage>
        <taxon>Eukaryota</taxon>
        <taxon>Metazoa</taxon>
        <taxon>Ecdysozoa</taxon>
        <taxon>Arthropoda</taxon>
        <taxon>Crustacea</taxon>
        <taxon>Multicrustacea</taxon>
        <taxon>Malacostraca</taxon>
        <taxon>Eumalacostraca</taxon>
        <taxon>Eucarida</taxon>
        <taxon>Decapoda</taxon>
        <taxon>Pleocyemata</taxon>
        <taxon>Caridea</taxon>
        <taxon>Atyoidea</taxon>
        <taxon>Atyidae</taxon>
        <taxon>Halocaridina</taxon>
    </lineage>
</organism>
<dbReference type="Proteomes" id="UP001381693">
    <property type="component" value="Unassembled WGS sequence"/>
</dbReference>
<dbReference type="AlphaFoldDB" id="A0AAN9AH37"/>
<evidence type="ECO:0000313" key="3">
    <source>
        <dbReference type="Proteomes" id="UP001381693"/>
    </source>
</evidence>
<proteinExistence type="predicted"/>
<comment type="caution">
    <text evidence="2">The sequence shown here is derived from an EMBL/GenBank/DDBJ whole genome shotgun (WGS) entry which is preliminary data.</text>
</comment>
<name>A0AAN9AH37_HALRR</name>
<evidence type="ECO:0000256" key="1">
    <source>
        <dbReference type="SAM" id="MobiDB-lite"/>
    </source>
</evidence>
<feature type="compositionally biased region" description="Basic and acidic residues" evidence="1">
    <location>
        <begin position="68"/>
        <end position="154"/>
    </location>
</feature>
<feature type="region of interest" description="Disordered" evidence="1">
    <location>
        <begin position="57"/>
        <end position="166"/>
    </location>
</feature>
<dbReference type="EMBL" id="JAXCGZ010000099">
    <property type="protein sequence ID" value="KAK7086714.1"/>
    <property type="molecule type" value="Genomic_DNA"/>
</dbReference>
<sequence length="166" mass="18910">MAEENTPYNSGQKSESICVCYFPSLDLEVMTLTEVFTKAVADLFKIIDKPKETRRYGIPLSHYNQDGGRVRGEKREKGRGEEREEGRGEEREQGRGEEREEGRGGEREEGRGGEREEGRGEEREEGRGGEREEGRGEEREEGRGEEREEGRGEEGECSIVPQRKAI</sequence>
<protein>
    <submittedName>
        <fullName evidence="2">Uncharacterized protein</fullName>
    </submittedName>
</protein>
<evidence type="ECO:0000313" key="2">
    <source>
        <dbReference type="EMBL" id="KAK7086714.1"/>
    </source>
</evidence>
<gene>
    <name evidence="2" type="ORF">SK128_003357</name>
</gene>
<reference evidence="2 3" key="1">
    <citation type="submission" date="2023-11" db="EMBL/GenBank/DDBJ databases">
        <title>Halocaridina rubra genome assembly.</title>
        <authorList>
            <person name="Smith C."/>
        </authorList>
    </citation>
    <scope>NUCLEOTIDE SEQUENCE [LARGE SCALE GENOMIC DNA]</scope>
    <source>
        <strain evidence="2">EP-1</strain>
        <tissue evidence="2">Whole</tissue>
    </source>
</reference>
<accession>A0AAN9AH37</accession>